<comment type="caution">
    <text evidence="3">The sequence shown here is derived from an EMBL/GenBank/DDBJ whole genome shotgun (WGS) entry which is preliminary data.</text>
</comment>
<sequence>MEVTPAADATRTGVPMSEEAAALAKEFAAWTLASPQLPDMCSVDLASGYLQCLLPAIRSVDKALAQKLVKRLLDDCFAAGEEDREGGAEAPRLPKVFDSMPSKRLLETTIEVASSKRYKQLYGRLFEGRLATLSLDRNANFAVQKLLRRCREKDDFESMYAEISPKFMDIITVGNTGVVLAVGETCERLAAKQNDFIVSLAKAFDCWEPEPRQNHFAVCVLRMKPYGEVTKSAAVESGDNVEDNNRTKPSVNIHGSLIVQAMLRFKKPIKVINSLLSTDANELCDILCDPKGSHVVDNYTTSEYVGEKSRERLVNKLKGHYVRLACDRHGSRSFDSVWRRAGAGHRARIAAELSAREAAVTASEYGRIIASKVALNEFRHKREVWTRMVAEGGRSGPEKTKDMFKDIVAGLEIKAEV</sequence>
<evidence type="ECO:0000256" key="1">
    <source>
        <dbReference type="ARBA" id="ARBA00022737"/>
    </source>
</evidence>
<dbReference type="Pfam" id="PF22493">
    <property type="entry name" value="PUF_NOP9"/>
    <property type="match status" value="1"/>
</dbReference>
<gene>
    <name evidence="3" type="ORF">AAG570_007384</name>
</gene>
<organism evidence="3 4">
    <name type="scientific">Ranatra chinensis</name>
    <dbReference type="NCBI Taxonomy" id="642074"/>
    <lineage>
        <taxon>Eukaryota</taxon>
        <taxon>Metazoa</taxon>
        <taxon>Ecdysozoa</taxon>
        <taxon>Arthropoda</taxon>
        <taxon>Hexapoda</taxon>
        <taxon>Insecta</taxon>
        <taxon>Pterygota</taxon>
        <taxon>Neoptera</taxon>
        <taxon>Paraneoptera</taxon>
        <taxon>Hemiptera</taxon>
        <taxon>Heteroptera</taxon>
        <taxon>Panheteroptera</taxon>
        <taxon>Nepomorpha</taxon>
        <taxon>Nepidae</taxon>
        <taxon>Ranatrinae</taxon>
        <taxon>Ranatra</taxon>
    </lineage>
</organism>
<dbReference type="InterPro" id="IPR011989">
    <property type="entry name" value="ARM-like"/>
</dbReference>
<protein>
    <submittedName>
        <fullName evidence="3">Uncharacterized protein</fullName>
    </submittedName>
</protein>
<dbReference type="PANTHER" id="PTHR13102">
    <property type="entry name" value="NUCLEOLAR PROTEIN 9"/>
    <property type="match status" value="1"/>
</dbReference>
<dbReference type="AlphaFoldDB" id="A0ABD0YE85"/>
<evidence type="ECO:0000256" key="2">
    <source>
        <dbReference type="PROSITE-ProRule" id="PRU00317"/>
    </source>
</evidence>
<evidence type="ECO:0000313" key="4">
    <source>
        <dbReference type="Proteomes" id="UP001558652"/>
    </source>
</evidence>
<dbReference type="PANTHER" id="PTHR13102:SF0">
    <property type="entry name" value="NUCLEOLAR PROTEIN 9"/>
    <property type="match status" value="1"/>
</dbReference>
<dbReference type="PROSITE" id="PS50302">
    <property type="entry name" value="PUM"/>
    <property type="match status" value="1"/>
</dbReference>
<accession>A0ABD0YE85</accession>
<dbReference type="InterPro" id="IPR001313">
    <property type="entry name" value="Pumilio_RNA-bd_rpt"/>
</dbReference>
<dbReference type="Proteomes" id="UP001558652">
    <property type="component" value="Unassembled WGS sequence"/>
</dbReference>
<proteinExistence type="predicted"/>
<dbReference type="InterPro" id="IPR040000">
    <property type="entry name" value="NOP9"/>
</dbReference>
<reference evidence="3 4" key="1">
    <citation type="submission" date="2024-07" db="EMBL/GenBank/DDBJ databases">
        <title>Chromosome-level genome assembly of the water stick insect Ranatra chinensis (Heteroptera: Nepidae).</title>
        <authorList>
            <person name="Liu X."/>
        </authorList>
    </citation>
    <scope>NUCLEOTIDE SEQUENCE [LARGE SCALE GENOMIC DNA]</scope>
    <source>
        <strain evidence="3">Cailab_2021Rc</strain>
        <tissue evidence="3">Muscle</tissue>
    </source>
</reference>
<keyword evidence="4" id="KW-1185">Reference proteome</keyword>
<name>A0ABD0YE85_9HEMI</name>
<evidence type="ECO:0000313" key="3">
    <source>
        <dbReference type="EMBL" id="KAL1115354.1"/>
    </source>
</evidence>
<keyword evidence="1" id="KW-0677">Repeat</keyword>
<dbReference type="Gene3D" id="1.25.10.10">
    <property type="entry name" value="Leucine-rich Repeat Variant"/>
    <property type="match status" value="1"/>
</dbReference>
<dbReference type="InterPro" id="IPR016024">
    <property type="entry name" value="ARM-type_fold"/>
</dbReference>
<dbReference type="EMBL" id="JBFDAA010000020">
    <property type="protein sequence ID" value="KAL1115354.1"/>
    <property type="molecule type" value="Genomic_DNA"/>
</dbReference>
<feature type="repeat" description="Pumilio" evidence="2">
    <location>
        <begin position="124"/>
        <end position="161"/>
    </location>
</feature>
<dbReference type="SMART" id="SM00025">
    <property type="entry name" value="Pumilio"/>
    <property type="match status" value="2"/>
</dbReference>
<dbReference type="SUPFAM" id="SSF48371">
    <property type="entry name" value="ARM repeat"/>
    <property type="match status" value="1"/>
</dbReference>